<dbReference type="RefSeq" id="WP_203017307.1">
    <property type="nucleotide sequence ID" value="NZ_CP032405.1"/>
</dbReference>
<name>A0ABX7ERN8_9HYPH</name>
<reference evidence="1 2" key="1">
    <citation type="submission" date="2018-09" db="EMBL/GenBank/DDBJ databases">
        <title>Rhizobium sp. MAE2-X.</title>
        <authorList>
            <person name="Lee Y."/>
            <person name="Jeon C.O."/>
        </authorList>
    </citation>
    <scope>NUCLEOTIDE SEQUENCE [LARGE SCALE GENOMIC DNA]</scope>
    <source>
        <strain evidence="1 2">MAE2-X</strain>
    </source>
</reference>
<protein>
    <recommendedName>
        <fullName evidence="3">Helix-turn-helix domain-containing protein</fullName>
    </recommendedName>
</protein>
<proteinExistence type="predicted"/>
<evidence type="ECO:0000313" key="1">
    <source>
        <dbReference type="EMBL" id="QRF49982.1"/>
    </source>
</evidence>
<keyword evidence="2" id="KW-1185">Reference proteome</keyword>
<evidence type="ECO:0000313" key="2">
    <source>
        <dbReference type="Proteomes" id="UP000596351"/>
    </source>
</evidence>
<dbReference type="Proteomes" id="UP000596351">
    <property type="component" value="Chromosome"/>
</dbReference>
<sequence>MPRKTIKCPKGCPLQKAGYPALVTIPLIDYQALLKARLDLEQSCISFKQLSKPRRSTIERDPEVAVFISMKLGHFTVREIEKAVRREFGGSRTPSRQAIYRYWTRLRREAVIRTTDETD</sequence>
<gene>
    <name evidence="1" type="ORF">D4A92_00245</name>
</gene>
<organism evidence="1 2">
    <name type="scientific">Rhizobium rosettiformans</name>
    <dbReference type="NCBI Taxonomy" id="1368430"/>
    <lineage>
        <taxon>Bacteria</taxon>
        <taxon>Pseudomonadati</taxon>
        <taxon>Pseudomonadota</taxon>
        <taxon>Alphaproteobacteria</taxon>
        <taxon>Hyphomicrobiales</taxon>
        <taxon>Rhizobiaceae</taxon>
        <taxon>Rhizobium/Agrobacterium group</taxon>
        <taxon>Rhizobium</taxon>
    </lineage>
</organism>
<evidence type="ECO:0008006" key="3">
    <source>
        <dbReference type="Google" id="ProtNLM"/>
    </source>
</evidence>
<dbReference type="EMBL" id="CP032405">
    <property type="protein sequence ID" value="QRF49982.1"/>
    <property type="molecule type" value="Genomic_DNA"/>
</dbReference>
<accession>A0ABX7ERN8</accession>